<organism evidence="1 2">
    <name type="scientific">Diploptera punctata</name>
    <name type="common">Pacific beetle cockroach</name>
    <dbReference type="NCBI Taxonomy" id="6984"/>
    <lineage>
        <taxon>Eukaryota</taxon>
        <taxon>Metazoa</taxon>
        <taxon>Ecdysozoa</taxon>
        <taxon>Arthropoda</taxon>
        <taxon>Hexapoda</taxon>
        <taxon>Insecta</taxon>
        <taxon>Pterygota</taxon>
        <taxon>Neoptera</taxon>
        <taxon>Polyneoptera</taxon>
        <taxon>Dictyoptera</taxon>
        <taxon>Blattodea</taxon>
        <taxon>Blaberoidea</taxon>
        <taxon>Blaberidae</taxon>
        <taxon>Diplopterinae</taxon>
        <taxon>Diploptera</taxon>
    </lineage>
</organism>
<reference evidence="1" key="2">
    <citation type="submission" date="2023-05" db="EMBL/GenBank/DDBJ databases">
        <authorList>
            <person name="Fouks B."/>
        </authorList>
    </citation>
    <scope>NUCLEOTIDE SEQUENCE</scope>
    <source>
        <strain evidence="1">Stay&amp;Tobe</strain>
        <tissue evidence="1">Testes</tissue>
    </source>
</reference>
<evidence type="ECO:0000313" key="2">
    <source>
        <dbReference type="Proteomes" id="UP001233999"/>
    </source>
</evidence>
<proteinExistence type="predicted"/>
<evidence type="ECO:0000313" key="1">
    <source>
        <dbReference type="EMBL" id="KAJ9593561.1"/>
    </source>
</evidence>
<accession>A0AAD8EKI0</accession>
<protein>
    <submittedName>
        <fullName evidence="1">Uncharacterized protein</fullName>
    </submittedName>
</protein>
<dbReference type="AlphaFoldDB" id="A0AAD8EKI0"/>
<sequence>RIYLESVPCNLQMEGISNTMGQINYVCRGIETWFLYFETKLSQIFLIVK</sequence>
<feature type="non-terminal residue" evidence="1">
    <location>
        <position position="49"/>
    </location>
</feature>
<reference evidence="1" key="1">
    <citation type="journal article" date="2023" name="IScience">
        <title>Live-bearing cockroach genome reveals convergent evolutionary mechanisms linked to viviparity in insects and beyond.</title>
        <authorList>
            <person name="Fouks B."/>
            <person name="Harrison M.C."/>
            <person name="Mikhailova A.A."/>
            <person name="Marchal E."/>
            <person name="English S."/>
            <person name="Carruthers M."/>
            <person name="Jennings E.C."/>
            <person name="Chiamaka E.L."/>
            <person name="Frigard R.A."/>
            <person name="Pippel M."/>
            <person name="Attardo G.M."/>
            <person name="Benoit J.B."/>
            <person name="Bornberg-Bauer E."/>
            <person name="Tobe S.S."/>
        </authorList>
    </citation>
    <scope>NUCLEOTIDE SEQUENCE</scope>
    <source>
        <strain evidence="1">Stay&amp;Tobe</strain>
    </source>
</reference>
<dbReference type="EMBL" id="JASPKZ010003429">
    <property type="protein sequence ID" value="KAJ9593561.1"/>
    <property type="molecule type" value="Genomic_DNA"/>
</dbReference>
<feature type="non-terminal residue" evidence="1">
    <location>
        <position position="1"/>
    </location>
</feature>
<gene>
    <name evidence="1" type="ORF">L9F63_014901</name>
</gene>
<comment type="caution">
    <text evidence="1">The sequence shown here is derived from an EMBL/GenBank/DDBJ whole genome shotgun (WGS) entry which is preliminary data.</text>
</comment>
<name>A0AAD8EKI0_DIPPU</name>
<keyword evidence="2" id="KW-1185">Reference proteome</keyword>
<dbReference type="Proteomes" id="UP001233999">
    <property type="component" value="Unassembled WGS sequence"/>
</dbReference>